<proteinExistence type="predicted"/>
<keyword evidence="1" id="KW-0614">Plasmid</keyword>
<sequence length="94" mass="9704">MAGAMDEACEVVLWVATLDVIEVSDLCLCGGEHYVRPADIAGLSMGRGTVSLDHGTYGKHCGCGAISIAGQFLRILGHQAGSRDWNPDGGNASA</sequence>
<evidence type="ECO:0008006" key="3">
    <source>
        <dbReference type="Google" id="ProtNLM"/>
    </source>
</evidence>
<organism evidence="1 2">
    <name type="scientific">Paraburkholderia terrae</name>
    <dbReference type="NCBI Taxonomy" id="311230"/>
    <lineage>
        <taxon>Bacteria</taxon>
        <taxon>Pseudomonadati</taxon>
        <taxon>Pseudomonadota</taxon>
        <taxon>Betaproteobacteria</taxon>
        <taxon>Burkholderiales</taxon>
        <taxon>Burkholderiaceae</taxon>
        <taxon>Paraburkholderia</taxon>
    </lineage>
</organism>
<evidence type="ECO:0000313" key="1">
    <source>
        <dbReference type="EMBL" id="BCZ85687.1"/>
    </source>
</evidence>
<accession>A0ABM7UBK1</accession>
<dbReference type="Proteomes" id="UP001319874">
    <property type="component" value="Plasmid pPT365"/>
</dbReference>
<geneLocation type="plasmid" evidence="1 2">
    <name>pPT365</name>
</geneLocation>
<name>A0ABM7UBK1_9BURK</name>
<dbReference type="EMBL" id="AP024959">
    <property type="protein sequence ID" value="BCZ85687.1"/>
    <property type="molecule type" value="Genomic_DNA"/>
</dbReference>
<reference evidence="1 2" key="1">
    <citation type="journal article" date="2022" name="Front. Microbiol.">
        <title>Identification and characterization of a novel class of self-sufficient cytochrome P450 hydroxylase involved in cyclohexanecarboxylate degradation in Paraburkholderia terrae strain KU-64.</title>
        <authorList>
            <person name="Yamamoto T."/>
            <person name="Hasegawa Y."/>
            <person name="Iwaki H."/>
        </authorList>
    </citation>
    <scope>NUCLEOTIDE SEQUENCE [LARGE SCALE GENOMIC DNA]</scope>
    <source>
        <strain evidence="1 2">KU-64</strain>
    </source>
</reference>
<protein>
    <recommendedName>
        <fullName evidence="3">PAAR domain-containing protein</fullName>
    </recommendedName>
</protein>
<gene>
    <name evidence="1" type="ORF">PTKU64_93620</name>
</gene>
<keyword evidence="2" id="KW-1185">Reference proteome</keyword>
<evidence type="ECO:0000313" key="2">
    <source>
        <dbReference type="Proteomes" id="UP001319874"/>
    </source>
</evidence>